<dbReference type="InterPro" id="IPR027417">
    <property type="entry name" value="P-loop_NTPase"/>
</dbReference>
<dbReference type="SUPFAM" id="SSF52540">
    <property type="entry name" value="P-loop containing nucleoside triphosphate hydrolases"/>
    <property type="match status" value="1"/>
</dbReference>
<evidence type="ECO:0000313" key="5">
    <source>
        <dbReference type="Proteomes" id="UP001222030"/>
    </source>
</evidence>
<keyword evidence="5" id="KW-1185">Reference proteome</keyword>
<dbReference type="InterPro" id="IPR008900">
    <property type="entry name" value="Zot_N"/>
</dbReference>
<keyword evidence="2" id="KW-0812">Transmembrane</keyword>
<organism evidence="4 5">
    <name type="scientific">Vogesella margarita</name>
    <dbReference type="NCBI Taxonomy" id="2984199"/>
    <lineage>
        <taxon>Bacteria</taxon>
        <taxon>Pseudomonadati</taxon>
        <taxon>Pseudomonadota</taxon>
        <taxon>Betaproteobacteria</taxon>
        <taxon>Neisseriales</taxon>
        <taxon>Chromobacteriaceae</taxon>
        <taxon>Vogesella</taxon>
    </lineage>
</organism>
<feature type="transmembrane region" description="Helical" evidence="2">
    <location>
        <begin position="195"/>
        <end position="213"/>
    </location>
</feature>
<protein>
    <submittedName>
        <fullName evidence="4">Zonular occludens toxin domain-containing protein</fullName>
    </submittedName>
</protein>
<dbReference type="RefSeq" id="WP_272772941.1">
    <property type="nucleotide sequence ID" value="NZ_JAQQLE010000013.1"/>
</dbReference>
<proteinExistence type="predicted"/>
<comment type="caution">
    <text evidence="4">The sequence shown here is derived from an EMBL/GenBank/DDBJ whole genome shotgun (WGS) entry which is preliminary data.</text>
</comment>
<dbReference type="Proteomes" id="UP001222030">
    <property type="component" value="Unassembled WGS sequence"/>
</dbReference>
<name>A0ABT5ISH1_9NEIS</name>
<dbReference type="Pfam" id="PF05707">
    <property type="entry name" value="Zot"/>
    <property type="match status" value="1"/>
</dbReference>
<feature type="region of interest" description="Disordered" evidence="1">
    <location>
        <begin position="325"/>
        <end position="369"/>
    </location>
</feature>
<evidence type="ECO:0000259" key="3">
    <source>
        <dbReference type="Pfam" id="PF05707"/>
    </source>
</evidence>
<feature type="domain" description="Zona occludens toxin N-terminal" evidence="3">
    <location>
        <begin position="1"/>
        <end position="184"/>
    </location>
</feature>
<gene>
    <name evidence="4" type="ORF">PQU96_13580</name>
</gene>
<evidence type="ECO:0000256" key="1">
    <source>
        <dbReference type="SAM" id="MobiDB-lite"/>
    </source>
</evidence>
<reference evidence="4 5" key="1">
    <citation type="submission" date="2023-01" db="EMBL/GenBank/DDBJ databases">
        <title>Novel species of the genus Vogesella isolated from rivers.</title>
        <authorList>
            <person name="Lu H."/>
        </authorList>
    </citation>
    <scope>NUCLEOTIDE SEQUENCE [LARGE SCALE GENOMIC DNA]</scope>
    <source>
        <strain evidence="4 5">LYT5W</strain>
    </source>
</reference>
<sequence>MITVITGQPGAGKTALAVSMLLEEQGSRPLFVMGIPDLLIPHEKTPPIAEWTTHVASEEDPTITRPVFTFPDNAIILIDEAQNVYRPRGATSKVPDHVAAFETHRHTGVDFWLITQNPSLLDNNIRKLAGRHVDIKTNALGIQTLFEWTQCVDPDSSSALRVAVTRSYKPPKKVFGLYKSATRHLKHKRRIPKQIYVVAAVILTLVGGGWYLYRNVTSRIDPPVSSDASQPLAQTSLNSARFKEGGGLQPVEGFATLVQPSLPRIVNQPETAPMYDGMRSVTNVPRIAGCIVNSTKCTCFTDQATVYPADDKTCRDYIKNPPFDPYTVRSASPPPVAAALAPDRNRPDPADDATAEVDSYSVPDTTGKPNLMVTPERIF</sequence>
<accession>A0ABT5ISH1</accession>
<keyword evidence="2" id="KW-0472">Membrane</keyword>
<evidence type="ECO:0000313" key="4">
    <source>
        <dbReference type="EMBL" id="MDC7715143.1"/>
    </source>
</evidence>
<dbReference type="EMBL" id="JAQQLE010000013">
    <property type="protein sequence ID" value="MDC7715143.1"/>
    <property type="molecule type" value="Genomic_DNA"/>
</dbReference>
<dbReference type="Gene3D" id="3.40.50.300">
    <property type="entry name" value="P-loop containing nucleotide triphosphate hydrolases"/>
    <property type="match status" value="1"/>
</dbReference>
<evidence type="ECO:0000256" key="2">
    <source>
        <dbReference type="SAM" id="Phobius"/>
    </source>
</evidence>
<keyword evidence="2" id="KW-1133">Transmembrane helix</keyword>